<feature type="coiled-coil region" evidence="1">
    <location>
        <begin position="211"/>
        <end position="245"/>
    </location>
</feature>
<dbReference type="Proteomes" id="UP001498398">
    <property type="component" value="Unassembled WGS sequence"/>
</dbReference>
<comment type="caution">
    <text evidence="3">The sequence shown here is derived from an EMBL/GenBank/DDBJ whole genome shotgun (WGS) entry which is preliminary data.</text>
</comment>
<proteinExistence type="predicted"/>
<dbReference type="EMBL" id="JBANRG010000001">
    <property type="protein sequence ID" value="KAK7472752.1"/>
    <property type="molecule type" value="Genomic_DNA"/>
</dbReference>
<evidence type="ECO:0000313" key="3">
    <source>
        <dbReference type="EMBL" id="KAK7472752.1"/>
    </source>
</evidence>
<gene>
    <name evidence="3" type="ORF">VKT23_000862</name>
</gene>
<protein>
    <submittedName>
        <fullName evidence="3">Uncharacterized protein</fullName>
    </submittedName>
</protein>
<organism evidence="3 4">
    <name type="scientific">Marasmiellus scandens</name>
    <dbReference type="NCBI Taxonomy" id="2682957"/>
    <lineage>
        <taxon>Eukaryota</taxon>
        <taxon>Fungi</taxon>
        <taxon>Dikarya</taxon>
        <taxon>Basidiomycota</taxon>
        <taxon>Agaricomycotina</taxon>
        <taxon>Agaricomycetes</taxon>
        <taxon>Agaricomycetidae</taxon>
        <taxon>Agaricales</taxon>
        <taxon>Marasmiineae</taxon>
        <taxon>Omphalotaceae</taxon>
        <taxon>Marasmiellus</taxon>
    </lineage>
</organism>
<evidence type="ECO:0000256" key="2">
    <source>
        <dbReference type="SAM" id="MobiDB-lite"/>
    </source>
</evidence>
<keyword evidence="1" id="KW-0175">Coiled coil</keyword>
<reference evidence="3 4" key="1">
    <citation type="submission" date="2024-01" db="EMBL/GenBank/DDBJ databases">
        <title>A draft genome for the cacao thread blight pathogen Marasmiellus scandens.</title>
        <authorList>
            <person name="Baruah I.K."/>
            <person name="Leung J."/>
            <person name="Bukari Y."/>
            <person name="Amoako-Attah I."/>
            <person name="Meinhardt L.W."/>
            <person name="Bailey B.A."/>
            <person name="Cohen S.P."/>
        </authorList>
    </citation>
    <scope>NUCLEOTIDE SEQUENCE [LARGE SCALE GENOMIC DNA]</scope>
    <source>
        <strain evidence="3 4">GH-19</strain>
    </source>
</reference>
<evidence type="ECO:0000313" key="4">
    <source>
        <dbReference type="Proteomes" id="UP001498398"/>
    </source>
</evidence>
<evidence type="ECO:0000256" key="1">
    <source>
        <dbReference type="SAM" id="Coils"/>
    </source>
</evidence>
<keyword evidence="4" id="KW-1185">Reference proteome</keyword>
<feature type="region of interest" description="Disordered" evidence="2">
    <location>
        <begin position="166"/>
        <end position="185"/>
    </location>
</feature>
<sequence>MSRETKRVVHRPLHASVLVPSTNLPRKPSPSLVHSIVDSSVTLSSRITLSFSGETFVYDLRSLQADPHEIIELLRTSASERGNWMTVAAHYRRSGNASASISILTELLKVMAQHHVPEQDLKPVFLLLSGCESDLGKHKDANSDHYRNAQKWLQKVYGRAPVPPTPVPVSIAPRASPPSRPDSTSLERQVQSLRDRLNNHVTLLSESQSSKRKLEDDFNLERDVRRKLERQVDDLRKEREQARDMESYALEQLRREVESRRRAEDHVRELQVDLERYARPIPNYYRRI</sequence>
<name>A0ABR1K6C4_9AGAR</name>
<accession>A0ABR1K6C4</accession>